<proteinExistence type="predicted"/>
<keyword evidence="2" id="KW-1185">Reference proteome</keyword>
<evidence type="ECO:0000313" key="2">
    <source>
        <dbReference type="Proteomes" id="UP000317747"/>
    </source>
</evidence>
<name>A0A506Q0Q7_9GAMM</name>
<organism evidence="1 2">
    <name type="scientific">Pantoea deleyi</name>
    <dbReference type="NCBI Taxonomy" id="470932"/>
    <lineage>
        <taxon>Bacteria</taxon>
        <taxon>Pseudomonadati</taxon>
        <taxon>Pseudomonadota</taxon>
        <taxon>Gammaproteobacteria</taxon>
        <taxon>Enterobacterales</taxon>
        <taxon>Erwiniaceae</taxon>
        <taxon>Pantoea</taxon>
    </lineage>
</organism>
<dbReference type="OrthoDB" id="6497321at2"/>
<protein>
    <submittedName>
        <fullName evidence="1">Glutamate racemase</fullName>
    </submittedName>
</protein>
<reference evidence="1 2" key="1">
    <citation type="submission" date="2019-06" db="EMBL/GenBank/DDBJ databases">
        <title>Taxogenomics and systematics of the genus Pantoea.</title>
        <authorList>
            <person name="Tambong J.T."/>
        </authorList>
    </citation>
    <scope>NUCLEOTIDE SEQUENCE [LARGE SCALE GENOMIC DNA]</scope>
    <source>
        <strain evidence="1 2">LMG 24200</strain>
    </source>
</reference>
<dbReference type="AlphaFoldDB" id="A0A506Q0Q7"/>
<gene>
    <name evidence="1" type="ORF">FJW01_15345</name>
</gene>
<sequence>MPELLAEAERSGGMTTPLRHRLAQLIGSLLPSFDAILITCSTLGPVADDFRPQDRVMRTDAMLASALQRYAGPTVALCAAESTLAATRALFCPPGAQVEVVLVENAWAAFKAGEITRYFSLLATAAEQAYQQGAVAVALAQSSMTPVAQPFPAAQRPLTAPFLALQACYDLR</sequence>
<comment type="caution">
    <text evidence="1">The sequence shown here is derived from an EMBL/GenBank/DDBJ whole genome shotgun (WGS) entry which is preliminary data.</text>
</comment>
<dbReference type="Proteomes" id="UP000317747">
    <property type="component" value="Unassembled WGS sequence"/>
</dbReference>
<dbReference type="EMBL" id="VHJA01000064">
    <property type="protein sequence ID" value="TPV39138.1"/>
    <property type="molecule type" value="Genomic_DNA"/>
</dbReference>
<dbReference type="RefSeq" id="WP_128085482.1">
    <property type="nucleotide sequence ID" value="NZ_CP071405.1"/>
</dbReference>
<evidence type="ECO:0000313" key="1">
    <source>
        <dbReference type="EMBL" id="TPV39138.1"/>
    </source>
</evidence>
<accession>A0A506Q0Q7</accession>